<sequence>MKDGIYFVVFRSGQNDVGNGTVVVKDNAVNGGDFGFTYQGRIQDGRLNLHVSRHNQAAQNVIAGLNDYVMELSVRDIGDGYYLEGNIAGVPGASLAVQAKFIGNLI</sequence>
<evidence type="ECO:0000313" key="1">
    <source>
        <dbReference type="EMBL" id="CZV66059.1"/>
    </source>
</evidence>
<evidence type="ECO:0000313" key="2">
    <source>
        <dbReference type="Proteomes" id="UP000076008"/>
    </source>
</evidence>
<dbReference type="InterPro" id="IPR043019">
    <property type="entry name" value="GrlR_sf"/>
</dbReference>
<accession>A0A144MPP2</accession>
<dbReference type="Proteomes" id="UP000076008">
    <property type="component" value="Unassembled WGS sequence"/>
</dbReference>
<reference evidence="1 2" key="1">
    <citation type="submission" date="2016-03" db="EMBL/GenBank/DDBJ databases">
        <authorList>
            <consortium name="Pathogen Informatics"/>
        </authorList>
    </citation>
    <scope>NUCLEOTIDE SEQUENCE [LARGE SCALE GENOMIC DNA]</scope>
    <source>
        <strain evidence="2">e1252</strain>
    </source>
</reference>
<gene>
    <name evidence="1" type="ORF">SAMEA2273318_02924</name>
</gene>
<name>A0A144MPP2_ENTCL</name>
<dbReference type="Gene3D" id="2.40.128.380">
    <property type="entry name" value="T3SS negative regulator GrlR"/>
    <property type="match status" value="1"/>
</dbReference>
<dbReference type="RefSeq" id="WP_063144586.1">
    <property type="nucleotide sequence ID" value="NZ_FJXR01000017.1"/>
</dbReference>
<dbReference type="EMBL" id="FJXR01000017">
    <property type="protein sequence ID" value="CZV66059.1"/>
    <property type="molecule type" value="Genomic_DNA"/>
</dbReference>
<dbReference type="AlphaFoldDB" id="A0A144MPP2"/>
<proteinExistence type="predicted"/>
<protein>
    <submittedName>
        <fullName evidence="1">Negative regulator GrlR</fullName>
    </submittedName>
</protein>
<organism evidence="1 2">
    <name type="scientific">Enterobacter cloacae</name>
    <dbReference type="NCBI Taxonomy" id="550"/>
    <lineage>
        <taxon>Bacteria</taxon>
        <taxon>Pseudomonadati</taxon>
        <taxon>Pseudomonadota</taxon>
        <taxon>Gammaproteobacteria</taxon>
        <taxon>Enterobacterales</taxon>
        <taxon>Enterobacteriaceae</taxon>
        <taxon>Enterobacter</taxon>
        <taxon>Enterobacter cloacae complex</taxon>
    </lineage>
</organism>